<dbReference type="PANTHER" id="PTHR14119:SF3">
    <property type="entry name" value="ISOCHORISMATASE DOMAIN-CONTAINING PROTEIN 2"/>
    <property type="match status" value="1"/>
</dbReference>
<sequence length="179" mass="19023">MKVARLEAGRAALLVVDIQEAFRDVIPEAEALIARTEILARAATLLELPIIVSEQYPKGLGRTVTELGDALAGAVVLEKTSFSAAGAEGFTLSGRDQVIVCGIETHICVAQSVLDLLATDAEVWLACDALGSRSADDRALAIQRLSLAGAVPSRTESICFELLKDAKNPHFKEIQGLIK</sequence>
<gene>
    <name evidence="2" type="ORF">UFOPK3522_00903</name>
</gene>
<organism evidence="2">
    <name type="scientific">freshwater metagenome</name>
    <dbReference type="NCBI Taxonomy" id="449393"/>
    <lineage>
        <taxon>unclassified sequences</taxon>
        <taxon>metagenomes</taxon>
        <taxon>ecological metagenomes</taxon>
    </lineage>
</organism>
<dbReference type="PANTHER" id="PTHR14119">
    <property type="entry name" value="HYDROLASE"/>
    <property type="match status" value="1"/>
</dbReference>
<feature type="domain" description="Isochorismatase-like" evidence="1">
    <location>
        <begin position="11"/>
        <end position="156"/>
    </location>
</feature>
<dbReference type="Gene3D" id="3.40.50.850">
    <property type="entry name" value="Isochorismatase-like"/>
    <property type="match status" value="1"/>
</dbReference>
<name>A0A6J5ZSE0_9ZZZZ</name>
<accession>A0A6J5ZSE0</accession>
<dbReference type="InterPro" id="IPR000868">
    <property type="entry name" value="Isochorismatase-like_dom"/>
</dbReference>
<evidence type="ECO:0000313" key="2">
    <source>
        <dbReference type="EMBL" id="CAB4344039.1"/>
    </source>
</evidence>
<dbReference type="AlphaFoldDB" id="A0A6J5ZSE0"/>
<protein>
    <submittedName>
        <fullName evidence="2">Unannotated protein</fullName>
    </submittedName>
</protein>
<evidence type="ECO:0000259" key="1">
    <source>
        <dbReference type="Pfam" id="PF00857"/>
    </source>
</evidence>
<proteinExistence type="predicted"/>
<dbReference type="EMBL" id="CAESAO010000070">
    <property type="protein sequence ID" value="CAB4344039.1"/>
    <property type="molecule type" value="Genomic_DNA"/>
</dbReference>
<dbReference type="InterPro" id="IPR050993">
    <property type="entry name" value="Isochorismatase_domain"/>
</dbReference>
<reference evidence="2" key="1">
    <citation type="submission" date="2020-05" db="EMBL/GenBank/DDBJ databases">
        <authorList>
            <person name="Chiriac C."/>
            <person name="Salcher M."/>
            <person name="Ghai R."/>
            <person name="Kavagutti S V."/>
        </authorList>
    </citation>
    <scope>NUCLEOTIDE SEQUENCE</scope>
</reference>
<dbReference type="InterPro" id="IPR036380">
    <property type="entry name" value="Isochorismatase-like_sf"/>
</dbReference>
<dbReference type="SUPFAM" id="SSF52499">
    <property type="entry name" value="Isochorismatase-like hydrolases"/>
    <property type="match status" value="1"/>
</dbReference>
<dbReference type="Pfam" id="PF00857">
    <property type="entry name" value="Isochorismatase"/>
    <property type="match status" value="1"/>
</dbReference>